<evidence type="ECO:0000256" key="3">
    <source>
        <dbReference type="ARBA" id="ARBA00011837"/>
    </source>
</evidence>
<organism evidence="10 11">
    <name type="scientific">Trichuris trichiura</name>
    <name type="common">Whipworm</name>
    <name type="synonym">Trichocephalus trichiurus</name>
    <dbReference type="NCBI Taxonomy" id="36087"/>
    <lineage>
        <taxon>Eukaryota</taxon>
        <taxon>Metazoa</taxon>
        <taxon>Ecdysozoa</taxon>
        <taxon>Nematoda</taxon>
        <taxon>Enoplea</taxon>
        <taxon>Dorylaimia</taxon>
        <taxon>Trichinellida</taxon>
        <taxon>Trichuridae</taxon>
        <taxon>Trichuris</taxon>
    </lineage>
</organism>
<protein>
    <recommendedName>
        <fullName evidence="8">Mediator of RNA polymerase II transcription subunit 8</fullName>
    </recommendedName>
    <alternativeName>
        <fullName evidence="8">Mediator complex subunit 8</fullName>
    </alternativeName>
</protein>
<evidence type="ECO:0000313" key="10">
    <source>
        <dbReference type="EMBL" id="CDW53532.1"/>
    </source>
</evidence>
<feature type="region of interest" description="Disordered" evidence="9">
    <location>
        <begin position="193"/>
        <end position="225"/>
    </location>
</feature>
<comment type="function">
    <text evidence="8">Component of the Mediator complex, a coactivator involved in the regulated transcription of nearly all RNA polymerase II-dependent genes. Mediator functions as a bridge to convey information from gene-specific regulatory proteins to the basal RNA polymerase II transcription machinery. Mediator is recruited to promoters by direct interactions with regulatory proteins and serves as a scaffold for the assembly of a functional preinitiation complex with RNA polymerase II and the general transcription factors.</text>
</comment>
<dbReference type="GO" id="GO:0070847">
    <property type="term" value="C:core mediator complex"/>
    <property type="evidence" value="ECO:0007669"/>
    <property type="project" value="TreeGrafter"/>
</dbReference>
<dbReference type="STRING" id="36087.A0A077YZJ7"/>
<dbReference type="EMBL" id="HG805858">
    <property type="protein sequence ID" value="CDW53532.1"/>
    <property type="molecule type" value="Genomic_DNA"/>
</dbReference>
<dbReference type="PANTHER" id="PTHR13074:SF9">
    <property type="entry name" value="MEDIATOR OF RNA POLYMERASE II TRANSCRIPTION SUBUNIT 8"/>
    <property type="match status" value="1"/>
</dbReference>
<keyword evidence="11" id="KW-1185">Reference proteome</keyword>
<keyword evidence="4 8" id="KW-0805">Transcription regulation</keyword>
<comment type="subunit">
    <text evidence="3 8">Component of the Mediator complex.</text>
</comment>
<proteinExistence type="inferred from homology"/>
<evidence type="ECO:0000256" key="8">
    <source>
        <dbReference type="RuleBase" id="RU364144"/>
    </source>
</evidence>
<evidence type="ECO:0000256" key="5">
    <source>
        <dbReference type="ARBA" id="ARBA00023159"/>
    </source>
</evidence>
<sequence length="225" mass="25411">MEEKEKAFQTTIVNILNQVRSIQESLQCMIAMLALPDEKDWPTLLGNFGMLSGQFNSVLQILRSERTPLLRNQILLPTRLSMDIDPELENLTENRISSWNHAVVPNYLRTKPEPQIEQKDQQVHVHVQQRMSNPDSVQKQINSFNRCVNSVLDILSTVIREESEDSEDGKVPSTCYNPEDTRKLVAAITTGKYLRPAYTGNQTNRSSGSGSAKSATVKQQVKDTP</sequence>
<dbReference type="InterPro" id="IPR019364">
    <property type="entry name" value="Mediatior_Med8_fun/met"/>
</dbReference>
<evidence type="ECO:0000256" key="1">
    <source>
        <dbReference type="ARBA" id="ARBA00004123"/>
    </source>
</evidence>
<dbReference type="GO" id="GO:0016592">
    <property type="term" value="C:mediator complex"/>
    <property type="evidence" value="ECO:0007669"/>
    <property type="project" value="InterPro"/>
</dbReference>
<keyword evidence="5 8" id="KW-0010">Activator</keyword>
<dbReference type="PANTHER" id="PTHR13074">
    <property type="entry name" value="MEDIATOR OF RNA POLYMERASE II TRANSCRIPTION SUBUNIT 8"/>
    <property type="match status" value="1"/>
</dbReference>
<reference evidence="10" key="1">
    <citation type="submission" date="2014-01" db="EMBL/GenBank/DDBJ databases">
        <authorList>
            <person name="Aslett M."/>
        </authorList>
    </citation>
    <scope>NUCLEOTIDE SEQUENCE</scope>
</reference>
<gene>
    <name evidence="8" type="primary">MED8</name>
    <name evidence="10" type="ORF">TTRE_0000179701</name>
</gene>
<accession>A0A077YZJ7</accession>
<name>A0A077YZJ7_TRITR</name>
<comment type="subcellular location">
    <subcellularLocation>
        <location evidence="1 8">Nucleus</location>
    </subcellularLocation>
</comment>
<reference evidence="10" key="2">
    <citation type="submission" date="2014-03" db="EMBL/GenBank/DDBJ databases">
        <title>The whipworm genome and dual-species transcriptomics of an intimate host-pathogen interaction.</title>
        <authorList>
            <person name="Foth B.J."/>
            <person name="Tsai I.J."/>
            <person name="Reid A.J."/>
            <person name="Bancroft A.J."/>
            <person name="Nichol S."/>
            <person name="Tracey A."/>
            <person name="Holroyd N."/>
            <person name="Cotton J.A."/>
            <person name="Stanley E.J."/>
            <person name="Zarowiecki M."/>
            <person name="Liu J.Z."/>
            <person name="Huckvale T."/>
            <person name="Cooper P.J."/>
            <person name="Grencis R.K."/>
            <person name="Berriman M."/>
        </authorList>
    </citation>
    <scope>NUCLEOTIDE SEQUENCE [LARGE SCALE GENOMIC DNA]</scope>
</reference>
<comment type="similarity">
    <text evidence="2 8">Belongs to the Mediator complex subunit 8 family.</text>
</comment>
<evidence type="ECO:0000256" key="6">
    <source>
        <dbReference type="ARBA" id="ARBA00023163"/>
    </source>
</evidence>
<dbReference type="GO" id="GO:0000978">
    <property type="term" value="F:RNA polymerase II cis-regulatory region sequence-specific DNA binding"/>
    <property type="evidence" value="ECO:0007669"/>
    <property type="project" value="TreeGrafter"/>
</dbReference>
<keyword evidence="6 8" id="KW-0804">Transcription</keyword>
<evidence type="ECO:0000256" key="4">
    <source>
        <dbReference type="ARBA" id="ARBA00023015"/>
    </source>
</evidence>
<dbReference type="Proteomes" id="UP000030665">
    <property type="component" value="Unassembled WGS sequence"/>
</dbReference>
<dbReference type="OrthoDB" id="150687at2759"/>
<feature type="compositionally biased region" description="Polar residues" evidence="9">
    <location>
        <begin position="199"/>
        <end position="219"/>
    </location>
</feature>
<evidence type="ECO:0000256" key="2">
    <source>
        <dbReference type="ARBA" id="ARBA00005716"/>
    </source>
</evidence>
<dbReference type="GO" id="GO:0006357">
    <property type="term" value="P:regulation of transcription by RNA polymerase II"/>
    <property type="evidence" value="ECO:0007669"/>
    <property type="project" value="InterPro"/>
</dbReference>
<evidence type="ECO:0000256" key="7">
    <source>
        <dbReference type="ARBA" id="ARBA00023242"/>
    </source>
</evidence>
<evidence type="ECO:0000256" key="9">
    <source>
        <dbReference type="SAM" id="MobiDB-lite"/>
    </source>
</evidence>
<keyword evidence="7 8" id="KW-0539">Nucleus</keyword>
<dbReference type="AlphaFoldDB" id="A0A077YZJ7"/>
<dbReference type="GO" id="GO:0003712">
    <property type="term" value="F:transcription coregulator activity"/>
    <property type="evidence" value="ECO:0007669"/>
    <property type="project" value="InterPro"/>
</dbReference>
<dbReference type="Pfam" id="PF10232">
    <property type="entry name" value="Med8"/>
    <property type="match status" value="1"/>
</dbReference>
<evidence type="ECO:0000313" key="11">
    <source>
        <dbReference type="Proteomes" id="UP000030665"/>
    </source>
</evidence>